<keyword evidence="2" id="KW-0614">Plasmid</keyword>
<name>W5SY16_9SPIR</name>
<sequence>MILFGKEDLRIGIPISTRIIVSLKTFMETIYVLALANMLLKEKKDEDKVNDEELEKIEKEKKEKQRLEDEKLQNYLTRVFEREAKEREERLRKFKE</sequence>
<keyword evidence="1" id="KW-0175">Coiled coil</keyword>
<evidence type="ECO:0000313" key="2">
    <source>
        <dbReference type="EMBL" id="AHH11593.1"/>
    </source>
</evidence>
<geneLocation type="plasmid" evidence="2">
    <name>unnamed</name>
</geneLocation>
<feature type="coiled-coil region" evidence="1">
    <location>
        <begin position="40"/>
        <end position="74"/>
    </location>
</feature>
<protein>
    <submittedName>
        <fullName evidence="2">Uncharacterized protein</fullName>
    </submittedName>
</protein>
<reference evidence="2" key="1">
    <citation type="submission" date="2013-04" db="EMBL/GenBank/DDBJ databases">
        <title>Comparative Genomics of Relapsing Fever Spirochetes.</title>
        <authorList>
            <person name="Schwan T.G."/>
            <person name="Raffel S.J."/>
            <person name="Porcella S.F."/>
            <person name="Martens C.A."/>
            <person name="Bruno D.P."/>
            <person name="Ricklefs S.M."/>
            <person name="Barbian K.B."/>
        </authorList>
    </citation>
    <scope>NUCLEOTIDE SEQUENCE</scope>
    <source>
        <strain evidence="2">Co53</strain>
        <plasmid evidence="2">unnamed</plasmid>
    </source>
</reference>
<evidence type="ECO:0000256" key="1">
    <source>
        <dbReference type="SAM" id="Coils"/>
    </source>
</evidence>
<organism evidence="2">
    <name type="scientific">Borrelia coriaceae ATCC 43381</name>
    <dbReference type="NCBI Taxonomy" id="1408429"/>
    <lineage>
        <taxon>Bacteria</taxon>
        <taxon>Pseudomonadati</taxon>
        <taxon>Spirochaetota</taxon>
        <taxon>Spirochaetia</taxon>
        <taxon>Spirochaetales</taxon>
        <taxon>Borreliaceae</taxon>
        <taxon>Borrelia</taxon>
    </lineage>
</organism>
<dbReference type="EMBL" id="CP005760">
    <property type="protein sequence ID" value="AHH11593.1"/>
    <property type="molecule type" value="Genomic_DNA"/>
</dbReference>
<gene>
    <name evidence="2" type="ORF">BCO_0125700</name>
</gene>
<accession>W5SY16</accession>
<proteinExistence type="predicted"/>
<dbReference type="AlphaFoldDB" id="W5SY16"/>
<dbReference type="HOGENOM" id="CLU_2354209_0_0_12"/>